<reference evidence="3 4" key="1">
    <citation type="submission" date="2022-03" db="EMBL/GenBank/DDBJ databases">
        <title>Sinomonas sp. isolated from a soil.</title>
        <authorList>
            <person name="Han J."/>
            <person name="Kim D.-U."/>
        </authorList>
    </citation>
    <scope>NUCLEOTIDE SEQUENCE [LARGE SCALE GENOMIC DNA]</scope>
    <source>
        <strain evidence="3 4">5-5</strain>
    </source>
</reference>
<keyword evidence="4" id="KW-1185">Reference proteome</keyword>
<feature type="transmembrane region" description="Helical" evidence="2">
    <location>
        <begin position="117"/>
        <end position="138"/>
    </location>
</feature>
<feature type="transmembrane region" description="Helical" evidence="2">
    <location>
        <begin position="76"/>
        <end position="97"/>
    </location>
</feature>
<accession>A0ABS9U684</accession>
<keyword evidence="2" id="KW-1133">Transmembrane helix</keyword>
<organism evidence="3 4">
    <name type="scientific">Sinomonas terrae</name>
    <dbReference type="NCBI Taxonomy" id="2908838"/>
    <lineage>
        <taxon>Bacteria</taxon>
        <taxon>Bacillati</taxon>
        <taxon>Actinomycetota</taxon>
        <taxon>Actinomycetes</taxon>
        <taxon>Micrococcales</taxon>
        <taxon>Micrococcaceae</taxon>
        <taxon>Sinomonas</taxon>
    </lineage>
</organism>
<dbReference type="InterPro" id="IPR021517">
    <property type="entry name" value="DUF3180"/>
</dbReference>
<dbReference type="Proteomes" id="UP001202922">
    <property type="component" value="Unassembled WGS sequence"/>
</dbReference>
<evidence type="ECO:0000256" key="2">
    <source>
        <dbReference type="SAM" id="Phobius"/>
    </source>
</evidence>
<name>A0ABS9U684_9MICC</name>
<dbReference type="Pfam" id="PF11377">
    <property type="entry name" value="DUF3180"/>
    <property type="match status" value="1"/>
</dbReference>
<dbReference type="EMBL" id="JAKZBV010000001">
    <property type="protein sequence ID" value="MCH6472209.1"/>
    <property type="molecule type" value="Genomic_DNA"/>
</dbReference>
<proteinExistence type="predicted"/>
<comment type="caution">
    <text evidence="3">The sequence shown here is derived from an EMBL/GenBank/DDBJ whole genome shotgun (WGS) entry which is preliminary data.</text>
</comment>
<feature type="transmembrane region" description="Helical" evidence="2">
    <location>
        <begin position="36"/>
        <end position="55"/>
    </location>
</feature>
<sequence length="185" mass="19206">MKPLRLTALGLIGIVLGLLGFAAAHLSDRAGASTPVLPYSALGSMAVIAVFTLALGIRVLRWRNEETRKTMVDPIFAARTLVLAHACAYAGAVLLGWHAGVLADQIPVWAARATSPVVLQAVAMMGGGVVMIAIGLLVERFCKIPPEDNDEGESDTAPKRKTGDAEGGYARCADRGSSAAGGEAR</sequence>
<gene>
    <name evidence="3" type="ORF">L0M17_19960</name>
</gene>
<keyword evidence="2" id="KW-0472">Membrane</keyword>
<evidence type="ECO:0000256" key="1">
    <source>
        <dbReference type="SAM" id="MobiDB-lite"/>
    </source>
</evidence>
<evidence type="ECO:0000313" key="3">
    <source>
        <dbReference type="EMBL" id="MCH6472209.1"/>
    </source>
</evidence>
<evidence type="ECO:0000313" key="4">
    <source>
        <dbReference type="Proteomes" id="UP001202922"/>
    </source>
</evidence>
<protein>
    <submittedName>
        <fullName evidence="3">DUF3180 domain-containing protein</fullName>
    </submittedName>
</protein>
<keyword evidence="2" id="KW-0812">Transmembrane</keyword>
<feature type="region of interest" description="Disordered" evidence="1">
    <location>
        <begin position="146"/>
        <end position="185"/>
    </location>
</feature>
<dbReference type="RefSeq" id="WP_241056109.1">
    <property type="nucleotide sequence ID" value="NZ_JAKZBV010000001.1"/>
</dbReference>